<protein>
    <submittedName>
        <fullName evidence="5">NAD-dependent succinate-semialdehyde dehydrogenase</fullName>
    </submittedName>
</protein>
<dbReference type="Pfam" id="PF00171">
    <property type="entry name" value="Aldedh"/>
    <property type="match status" value="1"/>
</dbReference>
<dbReference type="SUPFAM" id="SSF53720">
    <property type="entry name" value="ALDH-like"/>
    <property type="match status" value="1"/>
</dbReference>
<dbReference type="InterPro" id="IPR044148">
    <property type="entry name" value="ALDH_GabD1-like"/>
</dbReference>
<dbReference type="PROSITE" id="PS00070">
    <property type="entry name" value="ALDEHYDE_DEHYDR_CYS"/>
    <property type="match status" value="1"/>
</dbReference>
<evidence type="ECO:0000313" key="6">
    <source>
        <dbReference type="Proteomes" id="UP001207918"/>
    </source>
</evidence>
<dbReference type="InterPro" id="IPR016163">
    <property type="entry name" value="Ald_DH_C"/>
</dbReference>
<gene>
    <name evidence="5" type="ORF">J6I44_03965</name>
</gene>
<evidence type="ECO:0000313" key="5">
    <source>
        <dbReference type="EMBL" id="MCW9705990.1"/>
    </source>
</evidence>
<dbReference type="InterPro" id="IPR016162">
    <property type="entry name" value="Ald_DH_N"/>
</dbReference>
<feature type="domain" description="Aldehyde dehydrogenase" evidence="4">
    <location>
        <begin position="3"/>
        <end position="451"/>
    </location>
</feature>
<evidence type="ECO:0000256" key="2">
    <source>
        <dbReference type="ARBA" id="ARBA00022857"/>
    </source>
</evidence>
<dbReference type="InterPro" id="IPR015590">
    <property type="entry name" value="Aldehyde_DH_dom"/>
</dbReference>
<dbReference type="InterPro" id="IPR047110">
    <property type="entry name" value="GABD/Sad-like"/>
</dbReference>
<dbReference type="Gene3D" id="3.40.605.10">
    <property type="entry name" value="Aldehyde Dehydrogenase, Chain A, domain 1"/>
    <property type="match status" value="1"/>
</dbReference>
<comment type="caution">
    <text evidence="5">The sequence shown here is derived from an EMBL/GenBank/DDBJ whole genome shotgun (WGS) entry which is preliminary data.</text>
</comment>
<dbReference type="EMBL" id="JAGGJA010000002">
    <property type="protein sequence ID" value="MCW9705990.1"/>
    <property type="molecule type" value="Genomic_DNA"/>
</dbReference>
<keyword evidence="2" id="KW-0521">NADP</keyword>
<accession>A0ABT3PJ79</accession>
<dbReference type="PANTHER" id="PTHR43217">
    <property type="entry name" value="SUCCINATE SEMIALDEHYDE DEHYDROGENASE [NAD(P)+] SAD"/>
    <property type="match status" value="1"/>
</dbReference>
<sequence>MKESVNPATGEVIASYDEMSEEELHTIAQNAREAQQKWKKRPFDERASLLQAVADRLEEHKDEYAELMAKEMGKPLLQGISESEKCAWVCRYYADNGEEFLDDELIESDARKSYITYNPLGTVLAIMPWNFPFWQLFRFAAPALMAGNAAILKHASNVTGCALAIEELLHEAGIPENLFRTVIAGSEQAQKLIKHKDIAAVTLTGSTRAGKAVAGTAGSELKKSVLELGGSDPYIILADADIEKAAETCVTSRLINSGQSCIAAKRFIVVEDNFRPFLEAVISKMEEKKAGDPFEESTDIGPMARESLRNELHQQVQKSIDAGANCVLGGAIPDQEGAYYPATILTNVGEGMPAYHEELFGPVASVITVENERDAITVANSTNYGLGAAIFSEDVTHAERIAAQELEAGCCFVNDFVKSDPRLPFGGIKESGFGRELSHVGIREFVNVKTVYCA</sequence>
<name>A0ABT3PJ79_9BACT</name>
<dbReference type="RefSeq" id="WP_265764688.1">
    <property type="nucleotide sequence ID" value="NZ_JAGGJA010000002.1"/>
</dbReference>
<dbReference type="PANTHER" id="PTHR43217:SF1">
    <property type="entry name" value="SUCCINATE SEMIALDEHYDE DEHYDROGENASE [NAD(P)+] SAD"/>
    <property type="match status" value="1"/>
</dbReference>
<comment type="similarity">
    <text evidence="1">Belongs to the aldehyde dehydrogenase family.</text>
</comment>
<keyword evidence="6" id="KW-1185">Reference proteome</keyword>
<reference evidence="5 6" key="1">
    <citation type="submission" date="2021-03" db="EMBL/GenBank/DDBJ databases">
        <title>Aliifodinibius sp. nov., a new bacterium isolated from saline soil.</title>
        <authorList>
            <person name="Galisteo C."/>
            <person name="De La Haba R."/>
            <person name="Sanchez-Porro C."/>
            <person name="Ventosa A."/>
        </authorList>
    </citation>
    <scope>NUCLEOTIDE SEQUENCE [LARGE SCALE GENOMIC DNA]</scope>
    <source>
        <strain evidence="5 6">1BSP15-2V2</strain>
    </source>
</reference>
<evidence type="ECO:0000256" key="3">
    <source>
        <dbReference type="ARBA" id="ARBA00023002"/>
    </source>
</evidence>
<evidence type="ECO:0000256" key="1">
    <source>
        <dbReference type="ARBA" id="ARBA00009986"/>
    </source>
</evidence>
<dbReference type="Proteomes" id="UP001207918">
    <property type="component" value="Unassembled WGS sequence"/>
</dbReference>
<keyword evidence="3" id="KW-0560">Oxidoreductase</keyword>
<dbReference type="CDD" id="cd07100">
    <property type="entry name" value="ALDH_SSADH1_GabD1"/>
    <property type="match status" value="1"/>
</dbReference>
<dbReference type="Gene3D" id="3.40.309.10">
    <property type="entry name" value="Aldehyde Dehydrogenase, Chain A, domain 2"/>
    <property type="match status" value="1"/>
</dbReference>
<proteinExistence type="inferred from homology"/>
<dbReference type="InterPro" id="IPR016161">
    <property type="entry name" value="Ald_DH/histidinol_DH"/>
</dbReference>
<evidence type="ECO:0000259" key="4">
    <source>
        <dbReference type="Pfam" id="PF00171"/>
    </source>
</evidence>
<dbReference type="InterPro" id="IPR016160">
    <property type="entry name" value="Ald_DH_CS_CYS"/>
</dbReference>
<organism evidence="5 6">
    <name type="scientific">Fodinibius salsisoli</name>
    <dbReference type="NCBI Taxonomy" id="2820877"/>
    <lineage>
        <taxon>Bacteria</taxon>
        <taxon>Pseudomonadati</taxon>
        <taxon>Balneolota</taxon>
        <taxon>Balneolia</taxon>
        <taxon>Balneolales</taxon>
        <taxon>Balneolaceae</taxon>
        <taxon>Fodinibius</taxon>
    </lineage>
</organism>